<dbReference type="EMBL" id="BSFQ01000001">
    <property type="protein sequence ID" value="GLL09192.1"/>
    <property type="molecule type" value="Genomic_DNA"/>
</dbReference>
<accession>A0A9W6NUD4</accession>
<keyword evidence="2" id="KW-0472">Membrane</keyword>
<sequence length="196" mass="20066">MPIRSPRGRAAAYRAVWGWPLRTPLRLAVTVVVVLGLAVLVSLAVGALRPPAQAPVVTKPGATTATTGARAPASPTPTALPPVAALTPTTLPLSAAPAEALQVAQNWATAWATHPAGTTNQQWVNSLVPYTTPEYVGTLTGVDPANIPATRVTGSATATQVSPASVVVDVPTDALTLQVTVVDTEAGWRVSGYDRA</sequence>
<name>A0A9W6NUD4_9PSEU</name>
<feature type="compositionally biased region" description="Low complexity" evidence="1">
    <location>
        <begin position="54"/>
        <end position="73"/>
    </location>
</feature>
<comment type="caution">
    <text evidence="3">The sequence shown here is derived from an EMBL/GenBank/DDBJ whole genome shotgun (WGS) entry which is preliminary data.</text>
</comment>
<evidence type="ECO:0000313" key="4">
    <source>
        <dbReference type="Proteomes" id="UP001143463"/>
    </source>
</evidence>
<reference evidence="3" key="1">
    <citation type="journal article" date="2014" name="Int. J. Syst. Evol. Microbiol.">
        <title>Complete genome sequence of Corynebacterium casei LMG S-19264T (=DSM 44701T), isolated from a smear-ripened cheese.</title>
        <authorList>
            <consortium name="US DOE Joint Genome Institute (JGI-PGF)"/>
            <person name="Walter F."/>
            <person name="Albersmeier A."/>
            <person name="Kalinowski J."/>
            <person name="Ruckert C."/>
        </authorList>
    </citation>
    <scope>NUCLEOTIDE SEQUENCE</scope>
    <source>
        <strain evidence="3">VKM Ac-1069</strain>
    </source>
</reference>
<dbReference type="AlphaFoldDB" id="A0A9W6NUD4"/>
<keyword evidence="4" id="KW-1185">Reference proteome</keyword>
<feature type="transmembrane region" description="Helical" evidence="2">
    <location>
        <begin position="27"/>
        <end position="48"/>
    </location>
</feature>
<protein>
    <submittedName>
        <fullName evidence="3">Uncharacterized protein</fullName>
    </submittedName>
</protein>
<dbReference type="RefSeq" id="WP_037041959.1">
    <property type="nucleotide sequence ID" value="NZ_BAAAUZ010000015.1"/>
</dbReference>
<gene>
    <name evidence="3" type="ORF">GCM10017577_03320</name>
</gene>
<proteinExistence type="predicted"/>
<feature type="region of interest" description="Disordered" evidence="1">
    <location>
        <begin position="54"/>
        <end position="78"/>
    </location>
</feature>
<evidence type="ECO:0000313" key="3">
    <source>
        <dbReference type="EMBL" id="GLL09192.1"/>
    </source>
</evidence>
<keyword evidence="2" id="KW-1133">Transmembrane helix</keyword>
<dbReference type="Proteomes" id="UP001143463">
    <property type="component" value="Unassembled WGS sequence"/>
</dbReference>
<organism evidence="3 4">
    <name type="scientific">Pseudonocardia halophobica</name>
    <dbReference type="NCBI Taxonomy" id="29401"/>
    <lineage>
        <taxon>Bacteria</taxon>
        <taxon>Bacillati</taxon>
        <taxon>Actinomycetota</taxon>
        <taxon>Actinomycetes</taxon>
        <taxon>Pseudonocardiales</taxon>
        <taxon>Pseudonocardiaceae</taxon>
        <taxon>Pseudonocardia</taxon>
    </lineage>
</organism>
<keyword evidence="2" id="KW-0812">Transmembrane</keyword>
<evidence type="ECO:0000256" key="2">
    <source>
        <dbReference type="SAM" id="Phobius"/>
    </source>
</evidence>
<reference evidence="3" key="2">
    <citation type="submission" date="2023-01" db="EMBL/GenBank/DDBJ databases">
        <authorList>
            <person name="Sun Q."/>
            <person name="Evtushenko L."/>
        </authorList>
    </citation>
    <scope>NUCLEOTIDE SEQUENCE</scope>
    <source>
        <strain evidence="3">VKM Ac-1069</strain>
    </source>
</reference>
<evidence type="ECO:0000256" key="1">
    <source>
        <dbReference type="SAM" id="MobiDB-lite"/>
    </source>
</evidence>